<evidence type="ECO:0000256" key="6">
    <source>
        <dbReference type="SAM" id="Phobius"/>
    </source>
</evidence>
<protein>
    <recommendedName>
        <fullName evidence="8">G-protein coupled receptors family 2 profile 2 domain-containing protein</fullName>
    </recommendedName>
</protein>
<dbReference type="InterPro" id="IPR000832">
    <property type="entry name" value="GPCR_2_secretin-like"/>
</dbReference>
<feature type="transmembrane region" description="Helical" evidence="6">
    <location>
        <begin position="646"/>
        <end position="670"/>
    </location>
</feature>
<proteinExistence type="predicted"/>
<dbReference type="AlphaFoldDB" id="A0AAN8PTN6"/>
<accession>A0AAN8PTN6</accession>
<evidence type="ECO:0000256" key="7">
    <source>
        <dbReference type="SAM" id="SignalP"/>
    </source>
</evidence>
<comment type="subcellular location">
    <subcellularLocation>
        <location evidence="1">Membrane</location>
        <topology evidence="1">Multi-pass membrane protein</topology>
    </subcellularLocation>
</comment>
<dbReference type="Proteomes" id="UP001347796">
    <property type="component" value="Unassembled WGS sequence"/>
</dbReference>
<dbReference type="Pfam" id="PF00002">
    <property type="entry name" value="7tm_2"/>
    <property type="match status" value="1"/>
</dbReference>
<feature type="transmembrane region" description="Helical" evidence="6">
    <location>
        <begin position="573"/>
        <end position="592"/>
    </location>
</feature>
<dbReference type="Gene3D" id="1.20.1070.10">
    <property type="entry name" value="Rhodopsin 7-helix transmembrane proteins"/>
    <property type="match status" value="1"/>
</dbReference>
<keyword evidence="2 6" id="KW-0812">Transmembrane</keyword>
<feature type="domain" description="G-protein coupled receptors family 2 profile 2" evidence="8">
    <location>
        <begin position="536"/>
        <end position="784"/>
    </location>
</feature>
<dbReference type="GO" id="GO:0007166">
    <property type="term" value="P:cell surface receptor signaling pathway"/>
    <property type="evidence" value="ECO:0007669"/>
    <property type="project" value="InterPro"/>
</dbReference>
<feature type="transmembrane region" description="Helical" evidence="6">
    <location>
        <begin position="690"/>
        <end position="712"/>
    </location>
</feature>
<gene>
    <name evidence="9" type="ORF">SNE40_006495</name>
</gene>
<feature type="signal peptide" evidence="7">
    <location>
        <begin position="1"/>
        <end position="16"/>
    </location>
</feature>
<keyword evidence="10" id="KW-1185">Reference proteome</keyword>
<keyword evidence="3 6" id="KW-1133">Transmembrane helix</keyword>
<evidence type="ECO:0000313" key="9">
    <source>
        <dbReference type="EMBL" id="KAK6183928.1"/>
    </source>
</evidence>
<evidence type="ECO:0000256" key="3">
    <source>
        <dbReference type="ARBA" id="ARBA00022989"/>
    </source>
</evidence>
<dbReference type="PANTHER" id="PTHR45902">
    <property type="entry name" value="LATROPHILIN RECEPTOR-LIKE PROTEIN A"/>
    <property type="match status" value="1"/>
</dbReference>
<dbReference type="PROSITE" id="PS50261">
    <property type="entry name" value="G_PROTEIN_RECEP_F2_4"/>
    <property type="match status" value="1"/>
</dbReference>
<reference evidence="9 10" key="1">
    <citation type="submission" date="2024-01" db="EMBL/GenBank/DDBJ databases">
        <title>The genome of the rayed Mediterranean limpet Patella caerulea (Linnaeus, 1758).</title>
        <authorList>
            <person name="Anh-Thu Weber A."/>
            <person name="Halstead-Nussloch G."/>
        </authorList>
    </citation>
    <scope>NUCLEOTIDE SEQUENCE [LARGE SCALE GENOMIC DNA]</scope>
    <source>
        <strain evidence="9">AATW-2023a</strain>
        <tissue evidence="9">Whole specimen</tissue>
    </source>
</reference>
<organism evidence="9 10">
    <name type="scientific">Patella caerulea</name>
    <name type="common">Rayed Mediterranean limpet</name>
    <dbReference type="NCBI Taxonomy" id="87958"/>
    <lineage>
        <taxon>Eukaryota</taxon>
        <taxon>Metazoa</taxon>
        <taxon>Spiralia</taxon>
        <taxon>Lophotrochozoa</taxon>
        <taxon>Mollusca</taxon>
        <taxon>Gastropoda</taxon>
        <taxon>Patellogastropoda</taxon>
        <taxon>Patelloidea</taxon>
        <taxon>Patellidae</taxon>
        <taxon>Patella</taxon>
    </lineage>
</organism>
<evidence type="ECO:0000256" key="1">
    <source>
        <dbReference type="ARBA" id="ARBA00004141"/>
    </source>
</evidence>
<feature type="compositionally biased region" description="Polar residues" evidence="5">
    <location>
        <begin position="798"/>
        <end position="825"/>
    </location>
</feature>
<sequence length="854" mass="97968">MFLLLCFIGYIAINTAQFQYKNLKSDLFELKRCPECTPRKEIKPTIQDPLCVKCMCDLDCIQYGDCCIDVMINLGLHLQEPKSHQWSCISPELEMLSLASIIRNADSFMNDTEKSIAPEQNLLTFKLKYMNSLMDGYYMKTQFIEDNGTMNNCSRVPSPVSCNITGNTYINMDCAVLNQEDGCVYWNLQSECDTSNPISKCQAYLIPPDFVELRYCDARRAQPIISHCLSNMADFDEACAKYFNPVYDYDNKVYRNIFCYYCNSQPVSEVSPPNIPTVDILTRPTQPFAKCDGTKAWMDFQVNKCRQIRCSTSKRLDDGFCEYDNKSAFGNSYHLLVKLDLWTNDRIPFLKQFILDTVTRASFDIMSSLYYMSYTNPIEAEGNSFVYINIWFTVNGNVSLEDYETFMLGYDYIKTFAKWHEFRSQAKANHSIFKRSESKFDNFFPNLSTSLCCAVNNGAVWNKEDYDPITYQLKCSYIEFDANEYMLRNMTARIDHLNLTFISGEFSIFRDQLRVCFELFLNRTDFVDSNEADDIKYYLSIVCLTLSVIALMLTFITYLIFRDMRTQPGKNNMALTITLFLAQVMLMVSQIPGTDTIICQVMGITLHYLWLSMLFWMNVCSYHMFKVFVLHTLSRMENSNGIIQTLIYLVYANGTPILIVVANIVTNYILSDGAVIGYGGDICYLSTPTLALYCFVLPLGLVILTNIIFFFWTICTIHRVKQSGKQTGDRNNLFVYLKLSVVTGFFWLFAILSSVVNNPVMTYISIILNSCQGIFLFWSFVLNKTVLNKCRNARDGTTRSTQRNITRSSEYSVTRETSLNSPVSRRQSKNTDCEASQGIDSFTSATSLTSEGKA</sequence>
<keyword evidence="4 6" id="KW-0472">Membrane</keyword>
<dbReference type="GO" id="GO:0004930">
    <property type="term" value="F:G protein-coupled receptor activity"/>
    <property type="evidence" value="ECO:0007669"/>
    <property type="project" value="InterPro"/>
</dbReference>
<name>A0AAN8PTN6_PATCE</name>
<evidence type="ECO:0000256" key="2">
    <source>
        <dbReference type="ARBA" id="ARBA00022692"/>
    </source>
</evidence>
<evidence type="ECO:0000313" key="10">
    <source>
        <dbReference type="Proteomes" id="UP001347796"/>
    </source>
</evidence>
<dbReference type="CDD" id="cd15039">
    <property type="entry name" value="7tmB3_Methuselah-like"/>
    <property type="match status" value="1"/>
</dbReference>
<dbReference type="EMBL" id="JAZGQO010000006">
    <property type="protein sequence ID" value="KAK6183928.1"/>
    <property type="molecule type" value="Genomic_DNA"/>
</dbReference>
<dbReference type="PANTHER" id="PTHR45902:SF1">
    <property type="entry name" value="LATROPHILIN RECEPTOR-LIKE PROTEIN A"/>
    <property type="match status" value="1"/>
</dbReference>
<feature type="transmembrane region" description="Helical" evidence="6">
    <location>
        <begin position="733"/>
        <end position="756"/>
    </location>
</feature>
<dbReference type="InterPro" id="IPR017981">
    <property type="entry name" value="GPCR_2-like_7TM"/>
</dbReference>
<comment type="caution">
    <text evidence="9">The sequence shown here is derived from an EMBL/GenBank/DDBJ whole genome shotgun (WGS) entry which is preliminary data.</text>
</comment>
<evidence type="ECO:0000256" key="5">
    <source>
        <dbReference type="SAM" id="MobiDB-lite"/>
    </source>
</evidence>
<feature type="transmembrane region" description="Helical" evidence="6">
    <location>
        <begin position="537"/>
        <end position="561"/>
    </location>
</feature>
<keyword evidence="7" id="KW-0732">Signal</keyword>
<feature type="transmembrane region" description="Helical" evidence="6">
    <location>
        <begin position="762"/>
        <end position="782"/>
    </location>
</feature>
<evidence type="ECO:0000256" key="4">
    <source>
        <dbReference type="ARBA" id="ARBA00023136"/>
    </source>
</evidence>
<feature type="region of interest" description="Disordered" evidence="5">
    <location>
        <begin position="798"/>
        <end position="838"/>
    </location>
</feature>
<dbReference type="InterPro" id="IPR053231">
    <property type="entry name" value="GPCR_LN-TM7"/>
</dbReference>
<feature type="chain" id="PRO_5043036559" description="G-protein coupled receptors family 2 profile 2 domain-containing protein" evidence="7">
    <location>
        <begin position="17"/>
        <end position="854"/>
    </location>
</feature>
<evidence type="ECO:0000259" key="8">
    <source>
        <dbReference type="PROSITE" id="PS50261"/>
    </source>
</evidence>
<dbReference type="GO" id="GO:0016020">
    <property type="term" value="C:membrane"/>
    <property type="evidence" value="ECO:0007669"/>
    <property type="project" value="UniProtKB-SubCell"/>
</dbReference>
<feature type="transmembrane region" description="Helical" evidence="6">
    <location>
        <begin position="604"/>
        <end position="625"/>
    </location>
</feature>